<dbReference type="PANTHER" id="PTHR21472">
    <property type="entry name" value="ENDONUCLEASE DOMAIN-CONTAINING 1 PROTEIN ENDOD1"/>
    <property type="match status" value="1"/>
</dbReference>
<comment type="caution">
    <text evidence="4">The sequence shown here is derived from an EMBL/GenBank/DDBJ whole genome shotgun (WGS) entry which is preliminary data.</text>
</comment>
<feature type="compositionally biased region" description="Polar residues" evidence="1">
    <location>
        <begin position="215"/>
        <end position="229"/>
    </location>
</feature>
<feature type="region of interest" description="Disordered" evidence="1">
    <location>
        <begin position="93"/>
        <end position="156"/>
    </location>
</feature>
<dbReference type="GO" id="GO:0016787">
    <property type="term" value="F:hydrolase activity"/>
    <property type="evidence" value="ECO:0007669"/>
    <property type="project" value="InterPro"/>
</dbReference>
<dbReference type="GO" id="GO:0003676">
    <property type="term" value="F:nucleic acid binding"/>
    <property type="evidence" value="ECO:0007669"/>
    <property type="project" value="InterPro"/>
</dbReference>
<feature type="region of interest" description="Disordered" evidence="1">
    <location>
        <begin position="205"/>
        <end position="249"/>
    </location>
</feature>
<dbReference type="Gene3D" id="3.40.570.10">
    <property type="entry name" value="Extracellular Endonuclease, subunit A"/>
    <property type="match status" value="1"/>
</dbReference>
<dbReference type="InterPro" id="IPR044925">
    <property type="entry name" value="His-Me_finger_sf"/>
</dbReference>
<evidence type="ECO:0000313" key="4">
    <source>
        <dbReference type="EMBL" id="KAE8279161.1"/>
    </source>
</evidence>
<feature type="chain" id="PRO_5026245785" description="DNA/RNA non-specific endonuclease/pyrophosphatase/phosphodiesterase domain-containing protein" evidence="2">
    <location>
        <begin position="26"/>
        <end position="249"/>
    </location>
</feature>
<organism evidence="4 5">
    <name type="scientific">Larimichthys crocea</name>
    <name type="common">Large yellow croaker</name>
    <name type="synonym">Pseudosciaena crocea</name>
    <dbReference type="NCBI Taxonomy" id="215358"/>
    <lineage>
        <taxon>Eukaryota</taxon>
        <taxon>Metazoa</taxon>
        <taxon>Chordata</taxon>
        <taxon>Craniata</taxon>
        <taxon>Vertebrata</taxon>
        <taxon>Euteleostomi</taxon>
        <taxon>Actinopterygii</taxon>
        <taxon>Neopterygii</taxon>
        <taxon>Teleostei</taxon>
        <taxon>Neoteleostei</taxon>
        <taxon>Acanthomorphata</taxon>
        <taxon>Eupercaria</taxon>
        <taxon>Sciaenidae</taxon>
        <taxon>Larimichthys</taxon>
    </lineage>
</organism>
<name>A0A6G0HJF4_LARCR</name>
<sequence>MTSLKTKNICFLAAFLFLAIVPTLAKVVDDVQKSNHASTLDDQSSTFTLTNAVPQHQNFNRGRWSHMEGNIKKEMDTHIKDKKNRCFVVVGAKPGNTNLNDKNKPNNKPNNIANNKPNNIANNKHNKPNNIANNKHNNKPNNKPNNIANNKPNDRVNIPSMMWSAFRCTSGEPGAYWDENIELNHAPPMERKTVQQLQDELGKTLQGITVFPQKQPGQKRSSSDSQQPQAGPSKKSRKSRSPSSSAGRS</sequence>
<feature type="compositionally biased region" description="Low complexity" evidence="1">
    <location>
        <begin position="106"/>
        <end position="151"/>
    </location>
</feature>
<dbReference type="Pfam" id="PF01223">
    <property type="entry name" value="Endonuclease_NS"/>
    <property type="match status" value="1"/>
</dbReference>
<evidence type="ECO:0000259" key="3">
    <source>
        <dbReference type="Pfam" id="PF01223"/>
    </source>
</evidence>
<keyword evidence="2" id="KW-0732">Signal</keyword>
<evidence type="ECO:0000256" key="2">
    <source>
        <dbReference type="SAM" id="SignalP"/>
    </source>
</evidence>
<accession>A0A6G0HJF4</accession>
<dbReference type="Proteomes" id="UP000424527">
    <property type="component" value="Unassembled WGS sequence"/>
</dbReference>
<feature type="signal peptide" evidence="2">
    <location>
        <begin position="1"/>
        <end position="25"/>
    </location>
</feature>
<proteinExistence type="predicted"/>
<reference evidence="4 5" key="1">
    <citation type="submission" date="2019-07" db="EMBL/GenBank/DDBJ databases">
        <title>Chromosome genome assembly for large yellow croaker.</title>
        <authorList>
            <person name="Xiao S."/>
        </authorList>
    </citation>
    <scope>NUCLEOTIDE SEQUENCE [LARGE SCALE GENOMIC DNA]</scope>
    <source>
        <strain evidence="4">JMULYC20181020</strain>
        <tissue evidence="4">Muscle</tissue>
    </source>
</reference>
<dbReference type="InterPro" id="IPR039015">
    <property type="entry name" value="ENDOD1"/>
</dbReference>
<dbReference type="InterPro" id="IPR044929">
    <property type="entry name" value="DNA/RNA_non-sp_Endonuclease_sf"/>
</dbReference>
<dbReference type="AlphaFoldDB" id="A0A6G0HJF4"/>
<protein>
    <recommendedName>
        <fullName evidence="3">DNA/RNA non-specific endonuclease/pyrophosphatase/phosphodiesterase domain-containing protein</fullName>
    </recommendedName>
</protein>
<dbReference type="InterPro" id="IPR001604">
    <property type="entry name" value="Endo_G_ENPP1-like_dom"/>
</dbReference>
<gene>
    <name evidence="4" type="ORF">D5F01_LYC22747</name>
</gene>
<feature type="domain" description="DNA/RNA non-specific endonuclease/pyrophosphatase/phosphodiesterase" evidence="3">
    <location>
        <begin position="33"/>
        <end position="187"/>
    </location>
</feature>
<dbReference type="EMBL" id="REGW02000023">
    <property type="protein sequence ID" value="KAE8279161.1"/>
    <property type="molecule type" value="Genomic_DNA"/>
</dbReference>
<dbReference type="GO" id="GO:0046872">
    <property type="term" value="F:metal ion binding"/>
    <property type="evidence" value="ECO:0007669"/>
    <property type="project" value="InterPro"/>
</dbReference>
<dbReference type="PANTHER" id="PTHR21472:SF15">
    <property type="entry name" value="ENDONUCLEASE DOMAIN-CONTAINING 1 PROTEIN-RELATED"/>
    <property type="match status" value="1"/>
</dbReference>
<evidence type="ECO:0000313" key="5">
    <source>
        <dbReference type="Proteomes" id="UP000424527"/>
    </source>
</evidence>
<evidence type="ECO:0000256" key="1">
    <source>
        <dbReference type="SAM" id="MobiDB-lite"/>
    </source>
</evidence>
<keyword evidence="5" id="KW-1185">Reference proteome</keyword>
<dbReference type="SUPFAM" id="SSF54060">
    <property type="entry name" value="His-Me finger endonucleases"/>
    <property type="match status" value="1"/>
</dbReference>